<dbReference type="PROSITE" id="PS50883">
    <property type="entry name" value="EAL"/>
    <property type="match status" value="1"/>
</dbReference>
<keyword evidence="4" id="KW-1185">Reference proteome</keyword>
<dbReference type="InterPro" id="IPR043128">
    <property type="entry name" value="Rev_trsase/Diguanyl_cyclase"/>
</dbReference>
<reference evidence="3 4" key="1">
    <citation type="submission" date="2019-05" db="EMBL/GenBank/DDBJ databases">
        <title>Arcobacter sp. nov., isolated from sea sediment.</title>
        <authorList>
            <person name="Kim W."/>
        </authorList>
    </citation>
    <scope>NUCLEOTIDE SEQUENCE [LARGE SCALE GENOMIC DNA]</scope>
    <source>
        <strain evidence="3 4">CAU 1517</strain>
    </source>
</reference>
<dbReference type="GO" id="GO:0071111">
    <property type="term" value="F:cyclic-guanylate-specific phosphodiesterase activity"/>
    <property type="evidence" value="ECO:0007669"/>
    <property type="project" value="InterPro"/>
</dbReference>
<dbReference type="SUPFAM" id="SSF55073">
    <property type="entry name" value="Nucleotide cyclase"/>
    <property type="match status" value="1"/>
</dbReference>
<name>A0A5R8XXQ7_9BACT</name>
<evidence type="ECO:0000256" key="1">
    <source>
        <dbReference type="SAM" id="Phobius"/>
    </source>
</evidence>
<protein>
    <submittedName>
        <fullName evidence="3">GGDEF domain-containing protein</fullName>
    </submittedName>
</protein>
<feature type="domain" description="EAL" evidence="2">
    <location>
        <begin position="512"/>
        <end position="756"/>
    </location>
</feature>
<keyword evidence="1" id="KW-0472">Membrane</keyword>
<dbReference type="Proteomes" id="UP000308901">
    <property type="component" value="Unassembled WGS sequence"/>
</dbReference>
<evidence type="ECO:0000313" key="3">
    <source>
        <dbReference type="EMBL" id="TLP36202.1"/>
    </source>
</evidence>
<dbReference type="Gene3D" id="3.30.70.270">
    <property type="match status" value="1"/>
</dbReference>
<evidence type="ECO:0000259" key="2">
    <source>
        <dbReference type="PROSITE" id="PS50883"/>
    </source>
</evidence>
<dbReference type="Gene3D" id="3.30.450.20">
    <property type="entry name" value="PAS domain"/>
    <property type="match status" value="1"/>
</dbReference>
<dbReference type="InterPro" id="IPR001633">
    <property type="entry name" value="EAL_dom"/>
</dbReference>
<dbReference type="CDD" id="cd01948">
    <property type="entry name" value="EAL"/>
    <property type="match status" value="1"/>
</dbReference>
<dbReference type="OrthoDB" id="5342994at2"/>
<dbReference type="AlphaFoldDB" id="A0A5R8XXQ7"/>
<keyword evidence="1" id="KW-0812">Transmembrane</keyword>
<proteinExistence type="predicted"/>
<dbReference type="InterPro" id="IPR029787">
    <property type="entry name" value="Nucleotide_cyclase"/>
</dbReference>
<sequence length="756" mass="88389">MYNYSYKSKILISYFLIISIVVFLLINLFIVTNSSDVGQITQKNMYNKALEREKFFHIFFKPYFSSINAVTRNKNFKNSLTNGIDYKYIQNYFISLHASLPNLRQIRYLDFDGNEIIRVNSSFLNSNDSLKKTIEVVPQNKLQNKKEIQYFKKFKELNIGEVGISKIELNKEFGKITLPKQPVVRLGMILTDNDKNKKGIIIYNISLRELFKNLDDTVLYHTHLIDKNGSFLSHHNPNYGLIGKDMSYNLYDEFPEYAYTVLSEDSYYLKNFYSFRIRDFNNGQNIKMVLEPKFLEEVEQTQKTQNNFVWLSILFSVVLLPVIIYFSKLPDFLRDKANKEQQHDKLTGLPNRVTLVNDLINKKFPSSTIVILISINNLLKIQSTYGFKISDEVVKTFHKMLNSLDEENILKIYSNNYSTFTINFEYTDYGSFKNFIDFLVNNLESCSFTLNDEEFDFLLDITLGISNPHKLNYGIEELSEAENALEIALSKNKPYDIFDAKHNENIKTNKENIQLARKIKNAIEQNGLILHYQPIFNNQSKKIEKYECLARIKDGDELIYPNIFLPISKQINKYNNLSFLIIDRAFEYFKDKSVEFSINLSILDITNIDLQKYLFEKIEEFDVKDRLVIEIVEQEGIANYAEFISFLEKIREYGCKVAIDDFGSGYSNFDYIVKMSDYIDYLKIDGSLIKGISTNPKTQLLVGTLKFLCDNLRIKVIAEFIEDKETFEIIVNMGVVYCQGYYIGEPQDKIKEENNE</sequence>
<dbReference type="InterPro" id="IPR050706">
    <property type="entry name" value="Cyclic-di-GMP_PDE-like"/>
</dbReference>
<keyword evidence="1" id="KW-1133">Transmembrane helix</keyword>
<comment type="caution">
    <text evidence="3">The sequence shown here is derived from an EMBL/GenBank/DDBJ whole genome shotgun (WGS) entry which is preliminary data.</text>
</comment>
<dbReference type="Gene3D" id="3.20.20.450">
    <property type="entry name" value="EAL domain"/>
    <property type="match status" value="1"/>
</dbReference>
<dbReference type="PANTHER" id="PTHR33121">
    <property type="entry name" value="CYCLIC DI-GMP PHOSPHODIESTERASE PDEF"/>
    <property type="match status" value="1"/>
</dbReference>
<dbReference type="PANTHER" id="PTHR33121:SF71">
    <property type="entry name" value="OXYGEN SENSOR PROTEIN DOSP"/>
    <property type="match status" value="1"/>
</dbReference>
<dbReference type="InterPro" id="IPR000160">
    <property type="entry name" value="GGDEF_dom"/>
</dbReference>
<feature type="transmembrane region" description="Helical" evidence="1">
    <location>
        <begin position="308"/>
        <end position="326"/>
    </location>
</feature>
<dbReference type="Pfam" id="PF21623">
    <property type="entry name" value="HK_sensor_dom_bact"/>
    <property type="match status" value="1"/>
</dbReference>
<dbReference type="SMART" id="SM00052">
    <property type="entry name" value="EAL"/>
    <property type="match status" value="1"/>
</dbReference>
<feature type="transmembrane region" description="Helical" evidence="1">
    <location>
        <begin position="12"/>
        <end position="31"/>
    </location>
</feature>
<dbReference type="InterPro" id="IPR048760">
    <property type="entry name" value="VP0354-like_sensor_dom"/>
</dbReference>
<evidence type="ECO:0000313" key="4">
    <source>
        <dbReference type="Proteomes" id="UP000308901"/>
    </source>
</evidence>
<dbReference type="Pfam" id="PF00990">
    <property type="entry name" value="GGDEF"/>
    <property type="match status" value="1"/>
</dbReference>
<dbReference type="EMBL" id="VANU01000006">
    <property type="protein sequence ID" value="TLP36202.1"/>
    <property type="molecule type" value="Genomic_DNA"/>
</dbReference>
<dbReference type="InterPro" id="IPR035919">
    <property type="entry name" value="EAL_sf"/>
</dbReference>
<dbReference type="SUPFAM" id="SSF141868">
    <property type="entry name" value="EAL domain-like"/>
    <property type="match status" value="1"/>
</dbReference>
<dbReference type="SUPFAM" id="SSF103190">
    <property type="entry name" value="Sensory domain-like"/>
    <property type="match status" value="1"/>
</dbReference>
<accession>A0A5R8XXQ7</accession>
<dbReference type="InterPro" id="IPR029151">
    <property type="entry name" value="Sensor-like_sf"/>
</dbReference>
<gene>
    <name evidence="3" type="ORF">FDK22_13105</name>
</gene>
<organism evidence="3 4">
    <name type="scientific">Arcobacter arenosus</name>
    <dbReference type="NCBI Taxonomy" id="2576037"/>
    <lineage>
        <taxon>Bacteria</taxon>
        <taxon>Pseudomonadati</taxon>
        <taxon>Campylobacterota</taxon>
        <taxon>Epsilonproteobacteria</taxon>
        <taxon>Campylobacterales</taxon>
        <taxon>Arcobacteraceae</taxon>
        <taxon>Arcobacter</taxon>
    </lineage>
</organism>
<dbReference type="Pfam" id="PF00563">
    <property type="entry name" value="EAL"/>
    <property type="match status" value="1"/>
</dbReference>